<dbReference type="InterPro" id="IPR027843">
    <property type="entry name" value="DUF4440"/>
</dbReference>
<dbReference type="Gene3D" id="3.10.450.50">
    <property type="match status" value="1"/>
</dbReference>
<organism evidence="2 3">
    <name type="scientific">Garicola koreensis</name>
    <dbReference type="NCBI Taxonomy" id="1262554"/>
    <lineage>
        <taxon>Bacteria</taxon>
        <taxon>Bacillati</taxon>
        <taxon>Actinomycetota</taxon>
        <taxon>Actinomycetes</taxon>
        <taxon>Micrococcales</taxon>
        <taxon>Micrococcaceae</taxon>
        <taxon>Garicola</taxon>
    </lineage>
</organism>
<dbReference type="AlphaFoldDB" id="A0A7W5Y0K5"/>
<gene>
    <name evidence="2" type="ORF">FHX47_000921</name>
</gene>
<name>A0A7W5Y0K5_9MICC</name>
<evidence type="ECO:0000313" key="2">
    <source>
        <dbReference type="EMBL" id="MBB3667328.1"/>
    </source>
</evidence>
<protein>
    <submittedName>
        <fullName evidence="2">Uncharacterized protein (TIGR02246 family)</fullName>
    </submittedName>
</protein>
<evidence type="ECO:0000313" key="3">
    <source>
        <dbReference type="Proteomes" id="UP000547528"/>
    </source>
</evidence>
<evidence type="ECO:0000259" key="1">
    <source>
        <dbReference type="Pfam" id="PF14534"/>
    </source>
</evidence>
<dbReference type="Pfam" id="PF14534">
    <property type="entry name" value="DUF4440"/>
    <property type="match status" value="1"/>
</dbReference>
<comment type="caution">
    <text evidence="2">The sequence shown here is derived from an EMBL/GenBank/DDBJ whole genome shotgun (WGS) entry which is preliminary data.</text>
</comment>
<feature type="domain" description="DUF4440" evidence="1">
    <location>
        <begin position="7"/>
        <end position="111"/>
    </location>
</feature>
<dbReference type="SUPFAM" id="SSF54427">
    <property type="entry name" value="NTF2-like"/>
    <property type="match status" value="1"/>
</dbReference>
<accession>A0A7W5Y0K5</accession>
<dbReference type="InterPro" id="IPR032710">
    <property type="entry name" value="NTF2-like_dom_sf"/>
</dbReference>
<dbReference type="Proteomes" id="UP000547528">
    <property type="component" value="Unassembled WGS sequence"/>
</dbReference>
<reference evidence="2 3" key="1">
    <citation type="submission" date="2020-08" db="EMBL/GenBank/DDBJ databases">
        <title>Sequencing the genomes of 1000 actinobacteria strains.</title>
        <authorList>
            <person name="Klenk H.-P."/>
        </authorList>
    </citation>
    <scope>NUCLEOTIDE SEQUENCE [LARGE SCALE GENOMIC DNA]</scope>
    <source>
        <strain evidence="2 3">DSM 28238</strain>
    </source>
</reference>
<sequence>MVLDDLLDVEHRGWQSLCESSGADFYGTLMLDDGVMILTHGYVFDRQQVIDSLNDAPAWSHYEITEPRLIELTDECAVLAYRGTAWRHGEDPEFRALMSSVYVRRDGKWRLASYQQTPVPE</sequence>
<proteinExistence type="predicted"/>
<dbReference type="RefSeq" id="WP_183357656.1">
    <property type="nucleotide sequence ID" value="NZ_BAABKR010000001.1"/>
</dbReference>
<dbReference type="EMBL" id="JACIBT010000001">
    <property type="protein sequence ID" value="MBB3667328.1"/>
    <property type="molecule type" value="Genomic_DNA"/>
</dbReference>
<keyword evidence="3" id="KW-1185">Reference proteome</keyword>